<sequence length="242" mass="26765">MPISRRLLLTSIHDVSPRFETQVDRLIEATLKATGSAQLAMLVVPDHWDQAPIADNPAFQRRLRSWADAGIEMFVHGWRHRDDAPKGFKGRHMTAGEGEFLSLDAAEATRRMREGRVLIEDTIGRPVAGFVAPAWLYGAGAREALRALDMPMAEDHLRVWRPSDGAIFAKGPVISWASRSRSRIASSLAFAAFARVGLKPQRVVRVALHPGDTGVPSLMASIDRTLRSFARSHTPAAYRDLL</sequence>
<organism evidence="1 2">
    <name type="scientific">Sphingomonas tabacisoli</name>
    <dbReference type="NCBI Taxonomy" id="2249466"/>
    <lineage>
        <taxon>Bacteria</taxon>
        <taxon>Pseudomonadati</taxon>
        <taxon>Pseudomonadota</taxon>
        <taxon>Alphaproteobacteria</taxon>
        <taxon>Sphingomonadales</taxon>
        <taxon>Sphingomonadaceae</taxon>
        <taxon>Sphingomonas</taxon>
    </lineage>
</organism>
<keyword evidence="2" id="KW-1185">Reference proteome</keyword>
<dbReference type="SUPFAM" id="SSF88713">
    <property type="entry name" value="Glycoside hydrolase/deacetylase"/>
    <property type="match status" value="1"/>
</dbReference>
<dbReference type="InterPro" id="IPR018763">
    <property type="entry name" value="DUF2334"/>
</dbReference>
<protein>
    <submittedName>
        <fullName evidence="1">DUF2334 domain-containing protein</fullName>
    </submittedName>
</protein>
<proteinExistence type="predicted"/>
<dbReference type="Proteomes" id="UP001597115">
    <property type="component" value="Unassembled WGS sequence"/>
</dbReference>
<comment type="caution">
    <text evidence="1">The sequence shown here is derived from an EMBL/GenBank/DDBJ whole genome shotgun (WGS) entry which is preliminary data.</text>
</comment>
<dbReference type="Pfam" id="PF10096">
    <property type="entry name" value="DUF2334"/>
    <property type="match status" value="1"/>
</dbReference>
<name>A0ABW4I1Z1_9SPHN</name>
<accession>A0ABW4I1Z1</accession>
<dbReference type="InterPro" id="IPR011330">
    <property type="entry name" value="Glyco_hydro/deAcase_b/a-brl"/>
</dbReference>
<dbReference type="CDD" id="cd11374">
    <property type="entry name" value="CE4_u10"/>
    <property type="match status" value="1"/>
</dbReference>
<evidence type="ECO:0000313" key="2">
    <source>
        <dbReference type="Proteomes" id="UP001597115"/>
    </source>
</evidence>
<dbReference type="Gene3D" id="3.20.20.370">
    <property type="entry name" value="Glycoside hydrolase/deacetylase"/>
    <property type="match status" value="1"/>
</dbReference>
<evidence type="ECO:0000313" key="1">
    <source>
        <dbReference type="EMBL" id="MFD1611954.1"/>
    </source>
</evidence>
<reference evidence="2" key="1">
    <citation type="journal article" date="2019" name="Int. J. Syst. Evol. Microbiol.">
        <title>The Global Catalogue of Microorganisms (GCM) 10K type strain sequencing project: providing services to taxonomists for standard genome sequencing and annotation.</title>
        <authorList>
            <consortium name="The Broad Institute Genomics Platform"/>
            <consortium name="The Broad Institute Genome Sequencing Center for Infectious Disease"/>
            <person name="Wu L."/>
            <person name="Ma J."/>
        </authorList>
    </citation>
    <scope>NUCLEOTIDE SEQUENCE [LARGE SCALE GENOMIC DNA]</scope>
    <source>
        <strain evidence="2">CGMCC 1.16275</strain>
    </source>
</reference>
<gene>
    <name evidence="1" type="ORF">ACFSCW_09085</name>
</gene>
<dbReference type="RefSeq" id="WP_380888525.1">
    <property type="nucleotide sequence ID" value="NZ_JBHUDY010000001.1"/>
</dbReference>
<dbReference type="EMBL" id="JBHUDY010000001">
    <property type="protein sequence ID" value="MFD1611954.1"/>
    <property type="molecule type" value="Genomic_DNA"/>
</dbReference>